<accession>A0ACD4D0B8</accession>
<reference evidence="1" key="1">
    <citation type="submission" date="2022-09" db="EMBL/GenBank/DDBJ databases">
        <title>Interaction between co-microsymbionts with complementary sets of symbiotic genes in legume-rhizobium systems.</title>
        <authorList>
            <person name="Safronova V."/>
            <person name="Sazanova A."/>
            <person name="Afonin A."/>
            <person name="Chirak E."/>
        </authorList>
    </citation>
    <scope>NUCLEOTIDE SEQUENCE</scope>
    <source>
        <strain evidence="1">A18/3m</strain>
    </source>
</reference>
<keyword evidence="2" id="KW-1185">Reference proteome</keyword>
<gene>
    <name evidence="1" type="ORF">N8E88_09705</name>
</gene>
<evidence type="ECO:0000313" key="2">
    <source>
        <dbReference type="Proteomes" id="UP001061991"/>
    </source>
</evidence>
<protein>
    <submittedName>
        <fullName evidence="1">Uncharacterized protein</fullName>
    </submittedName>
</protein>
<keyword evidence="1" id="KW-0614">Plasmid</keyword>
<dbReference type="Proteomes" id="UP001061991">
    <property type="component" value="Plasmid p_unnamed1"/>
</dbReference>
<name>A0ACD4D0B8_9HYPH</name>
<dbReference type="EMBL" id="CP104972">
    <property type="protein sequence ID" value="UXN59133.1"/>
    <property type="molecule type" value="Genomic_DNA"/>
</dbReference>
<evidence type="ECO:0000313" key="1">
    <source>
        <dbReference type="EMBL" id="UXN59133.1"/>
    </source>
</evidence>
<sequence length="120" mass="13069">MPTPRRRAGNVLTVDWMSTLEEQVEFLAQIAEDVARTLALPDLSDAQALRLYLVVEQGGSTFDRILAEMDEDDVEDDLFEAAADIADILTSLSISTANKLRAMEGLAPIEFPPDDGSSGK</sequence>
<geneLocation type="plasmid" evidence="1 2">
    <name>p_unnamed1</name>
</geneLocation>
<organism evidence="1 2">
    <name type="scientific">Phyllobacterium zundukense</name>
    <dbReference type="NCBI Taxonomy" id="1867719"/>
    <lineage>
        <taxon>Bacteria</taxon>
        <taxon>Pseudomonadati</taxon>
        <taxon>Pseudomonadota</taxon>
        <taxon>Alphaproteobacteria</taxon>
        <taxon>Hyphomicrobiales</taxon>
        <taxon>Phyllobacteriaceae</taxon>
        <taxon>Phyllobacterium</taxon>
    </lineage>
</organism>
<proteinExistence type="predicted"/>